<protein>
    <submittedName>
        <fullName evidence="1">Uncharacterized protein</fullName>
    </submittedName>
</protein>
<reference evidence="1 2" key="1">
    <citation type="journal article" date="2007" name="J. Bacteriol.">
        <title>Genome sequence analysis of the emerging human pathogenic acetic acid bacterium Granulibacter bethesdensis.</title>
        <authorList>
            <person name="Greenberg D.E."/>
            <person name="Porcella S.F."/>
            <person name="Zelazny A.M."/>
            <person name="Virtaneva K."/>
            <person name="Sturdevant D.E."/>
            <person name="Kupko J.J.III."/>
            <person name="Barbian K.D."/>
            <person name="Babar A."/>
            <person name="Dorward D.W."/>
            <person name="Holland S.M."/>
        </authorList>
    </citation>
    <scope>NUCLEOTIDE SEQUENCE [LARGE SCALE GENOMIC DNA]</scope>
    <source>
        <strain evidence="2">ATCC BAA-1260 / CGDNIH1</strain>
    </source>
</reference>
<name>A0A286M324_GRABC</name>
<dbReference type="AlphaFoldDB" id="A0A286M324"/>
<dbReference type="EMBL" id="CP000394">
    <property type="protein sequence ID" value="ASV62423.1"/>
    <property type="molecule type" value="Genomic_DNA"/>
</dbReference>
<dbReference type="KEGG" id="gbe:GbCGDNIH1_7181"/>
<gene>
    <name evidence="1" type="ordered locus">GbCGDNIH1_7181</name>
</gene>
<evidence type="ECO:0000313" key="1">
    <source>
        <dbReference type="EMBL" id="ASV62423.1"/>
    </source>
</evidence>
<keyword evidence="2" id="KW-1185">Reference proteome</keyword>
<sequence length="41" mass="4420">MTSTGMAMAQPFRADLLAAWTVSLRFQSVKIVPLIKPAGKS</sequence>
<dbReference type="Proteomes" id="UP000001963">
    <property type="component" value="Chromosome"/>
</dbReference>
<accession>A0A286M324</accession>
<organism evidence="1 2">
    <name type="scientific">Granulibacter bethesdensis (strain ATCC BAA-1260 / CGDNIH1)</name>
    <dbReference type="NCBI Taxonomy" id="391165"/>
    <lineage>
        <taxon>Bacteria</taxon>
        <taxon>Pseudomonadati</taxon>
        <taxon>Pseudomonadota</taxon>
        <taxon>Alphaproteobacteria</taxon>
        <taxon>Acetobacterales</taxon>
        <taxon>Acetobacteraceae</taxon>
        <taxon>Granulibacter</taxon>
    </lineage>
</organism>
<evidence type="ECO:0000313" key="2">
    <source>
        <dbReference type="Proteomes" id="UP000001963"/>
    </source>
</evidence>
<proteinExistence type="predicted"/>